<dbReference type="AlphaFoldDB" id="A0A4S4MVX8"/>
<evidence type="ECO:0000313" key="3">
    <source>
        <dbReference type="Proteomes" id="UP000308730"/>
    </source>
</evidence>
<feature type="disulfide bond" evidence="1">
    <location>
        <begin position="47"/>
        <end position="53"/>
    </location>
</feature>
<proteinExistence type="predicted"/>
<feature type="disulfide bond" evidence="1">
    <location>
        <begin position="100"/>
        <end position="175"/>
    </location>
</feature>
<evidence type="ECO:0000256" key="1">
    <source>
        <dbReference type="PIRSR" id="PIRSR002703-1"/>
    </source>
</evidence>
<dbReference type="SMART" id="SM00205">
    <property type="entry name" value="THN"/>
    <property type="match status" value="1"/>
</dbReference>
<dbReference type="PROSITE" id="PS51367">
    <property type="entry name" value="THAUMATIN_2"/>
    <property type="match status" value="1"/>
</dbReference>
<keyword evidence="1" id="KW-1015">Disulfide bond</keyword>
<dbReference type="Pfam" id="PF00314">
    <property type="entry name" value="Thaumatin"/>
    <property type="match status" value="1"/>
</dbReference>
<name>A0A4S4MVX8_9APHY</name>
<dbReference type="PANTHER" id="PTHR31048">
    <property type="entry name" value="OS03G0233200 PROTEIN"/>
    <property type="match status" value="1"/>
</dbReference>
<dbReference type="InterPro" id="IPR001938">
    <property type="entry name" value="Thaumatin"/>
</dbReference>
<dbReference type="InterPro" id="IPR037176">
    <property type="entry name" value="Osmotin/thaumatin-like_sf"/>
</dbReference>
<keyword evidence="3" id="KW-1185">Reference proteome</keyword>
<dbReference type="SUPFAM" id="SSF49870">
    <property type="entry name" value="Osmotin, thaumatin-like protein"/>
    <property type="match status" value="1"/>
</dbReference>
<reference evidence="2 3" key="1">
    <citation type="submission" date="2019-02" db="EMBL/GenBank/DDBJ databases">
        <title>Genome sequencing of the rare red list fungi Antrodiella citrinella (Flaviporus citrinellus).</title>
        <authorList>
            <person name="Buettner E."/>
            <person name="Kellner H."/>
        </authorList>
    </citation>
    <scope>NUCLEOTIDE SEQUENCE [LARGE SCALE GENOMIC DNA]</scope>
    <source>
        <strain evidence="2 3">DSM 108506</strain>
    </source>
</reference>
<dbReference type="Gene3D" id="2.60.110.10">
    <property type="entry name" value="Thaumatin"/>
    <property type="match status" value="1"/>
</dbReference>
<dbReference type="Proteomes" id="UP000308730">
    <property type="component" value="Unassembled WGS sequence"/>
</dbReference>
<evidence type="ECO:0008006" key="4">
    <source>
        <dbReference type="Google" id="ProtNLM"/>
    </source>
</evidence>
<sequence>MPTDSVGVFAVLLRSTIKSGCKQNDTTRRDCDFSSSNPATQCADGGCNGGLVCDPNTGTGVAPATLAEFTLSAAGNQDFYDLSLVDGFNLPVRIDNDQGCAVPQCAVDLGPNCPAPFQGPFNSTGFPLTQKCGQYYTPQICPSSGSAAYDYFKSNCPDAYAYAYDESSESALGICDASLEADYTITFCPAPE</sequence>
<protein>
    <recommendedName>
        <fullName evidence="4">Thaumatin-like protein</fullName>
    </recommendedName>
</protein>
<evidence type="ECO:0000313" key="2">
    <source>
        <dbReference type="EMBL" id="THH30492.1"/>
    </source>
</evidence>
<organism evidence="2 3">
    <name type="scientific">Antrodiella citrinella</name>
    <dbReference type="NCBI Taxonomy" id="2447956"/>
    <lineage>
        <taxon>Eukaryota</taxon>
        <taxon>Fungi</taxon>
        <taxon>Dikarya</taxon>
        <taxon>Basidiomycota</taxon>
        <taxon>Agaricomycotina</taxon>
        <taxon>Agaricomycetes</taxon>
        <taxon>Polyporales</taxon>
        <taxon>Steccherinaceae</taxon>
        <taxon>Antrodiella</taxon>
    </lineage>
</organism>
<comment type="caution">
    <text evidence="2">The sequence shown here is derived from an EMBL/GenBank/DDBJ whole genome shotgun (WGS) entry which is preliminary data.</text>
</comment>
<feature type="disulfide bond" evidence="1">
    <location>
        <begin position="105"/>
        <end position="156"/>
    </location>
</feature>
<dbReference type="OrthoDB" id="430315at2759"/>
<gene>
    <name evidence="2" type="ORF">EUX98_g3709</name>
</gene>
<feature type="disulfide bond" evidence="1">
    <location>
        <begin position="132"/>
        <end position="141"/>
    </location>
</feature>
<dbReference type="EMBL" id="SGPM01000079">
    <property type="protein sequence ID" value="THH30492.1"/>
    <property type="molecule type" value="Genomic_DNA"/>
</dbReference>
<dbReference type="PIRSF" id="PIRSF002703">
    <property type="entry name" value="Thaumatin"/>
    <property type="match status" value="1"/>
</dbReference>
<accession>A0A4S4MVX8</accession>
<feature type="disulfide bond" evidence="1">
    <location>
        <begin position="31"/>
        <end position="42"/>
    </location>
</feature>